<gene>
    <name evidence="2" type="ORF">CWATWH0402_2866</name>
</gene>
<dbReference type="SUPFAM" id="SSF53335">
    <property type="entry name" value="S-adenosyl-L-methionine-dependent methyltransferases"/>
    <property type="match status" value="1"/>
</dbReference>
<dbReference type="InterPro" id="IPR050903">
    <property type="entry name" value="Bact_Chemotaxis_MeTrfase"/>
</dbReference>
<protein>
    <submittedName>
        <fullName evidence="2">Chemotaxis protein methyltransferase CheR</fullName>
        <ecNumber evidence="2">2.1.1.80</ecNumber>
    </submittedName>
</protein>
<dbReference type="InterPro" id="IPR029063">
    <property type="entry name" value="SAM-dependent_MTases_sf"/>
</dbReference>
<keyword evidence="2" id="KW-0808">Transferase</keyword>
<comment type="caution">
    <text evidence="2">The sequence shown here is derived from an EMBL/GenBank/DDBJ whole genome shotgun (WGS) entry which is preliminary data.</text>
</comment>
<dbReference type="EC" id="2.1.1.80" evidence="2"/>
<dbReference type="PANTHER" id="PTHR24422:SF10">
    <property type="entry name" value="CHEMOTAXIS PROTEIN METHYLTRANSFERASE 2"/>
    <property type="match status" value="1"/>
</dbReference>
<dbReference type="Gene3D" id="3.40.50.150">
    <property type="entry name" value="Vaccinia Virus protein VP39"/>
    <property type="match status" value="1"/>
</dbReference>
<dbReference type="Pfam" id="PF13181">
    <property type="entry name" value="TPR_8"/>
    <property type="match status" value="1"/>
</dbReference>
<evidence type="ECO:0000259" key="1">
    <source>
        <dbReference type="PROSITE" id="PS50123"/>
    </source>
</evidence>
<sequence length="512" mass="60018">MKKEPSLNIHTRDKFRQLIVQKTGLEIREQNLGSFDNIIINRTRKLRFDEPENYFIFLSLHCHDSQKEWEELVLELTNNESYFFRDQGQFKLLEEHILPELIKRKKITKSLRICSAGYSTGPEPYSLAILLKELIPDIQTWNLLILGVDINHEVLEVARKGVYSPWSFRRVAPEIKEKYFTKKGEQYQINNDIKKLLKFEVCNLVENEQNSKKSDFLDIDLIVCRNVFIYFSQKTIKKILNIFYNKLQPSGYLLTGHAEIISQNSGLIKFKKKLFAQSLIYQKPKLDEVIKTTTLLANQKSLYPVNQVVKNTKKSGLDVIPKPSKNISKRNINLLEVKPKNKEISSPEIDHLKEIEDIKMLLQKRSYNLVTQKLINILDKFPNDLNYLYFLAETYANIGKYEQAIKHCNHALDVDNLSFKFYYLLVDVYQEKKEDELTKRILDKIIYLNANSVYGYFKLGNFYQDRGNAKKAKKMYHNTLKILDTLPNNQQIAELNDLSVEELSIKLSNLVN</sequence>
<reference evidence="2 3" key="2">
    <citation type="submission" date="2013-09" db="EMBL/GenBank/DDBJ databases">
        <title>Whole genome comparison of six Crocosphaera watsonii strains with differing phenotypes.</title>
        <authorList>
            <person name="Bench S.R."/>
            <person name="Heller P."/>
            <person name="Frank I."/>
            <person name="Arciniega M."/>
            <person name="Shilova I.N."/>
            <person name="Zehr J.P."/>
        </authorList>
    </citation>
    <scope>NUCLEOTIDE SEQUENCE [LARGE SCALE GENOMIC DNA]</scope>
    <source>
        <strain evidence="2 3">WH 0402</strain>
    </source>
</reference>
<dbReference type="InterPro" id="IPR011990">
    <property type="entry name" value="TPR-like_helical_dom_sf"/>
</dbReference>
<evidence type="ECO:0000313" key="2">
    <source>
        <dbReference type="EMBL" id="CCQ70363.1"/>
    </source>
</evidence>
<proteinExistence type="predicted"/>
<organism evidence="2 3">
    <name type="scientific">Crocosphaera watsonii WH 0402</name>
    <dbReference type="NCBI Taxonomy" id="1284629"/>
    <lineage>
        <taxon>Bacteria</taxon>
        <taxon>Bacillati</taxon>
        <taxon>Cyanobacteriota</taxon>
        <taxon>Cyanophyceae</taxon>
        <taxon>Oscillatoriophycideae</taxon>
        <taxon>Chroococcales</taxon>
        <taxon>Aphanothecaceae</taxon>
        <taxon>Crocosphaera</taxon>
    </lineage>
</organism>
<dbReference type="SMART" id="SM00138">
    <property type="entry name" value="MeTrc"/>
    <property type="match status" value="1"/>
</dbReference>
<dbReference type="Proteomes" id="UP000018130">
    <property type="component" value="Unassembled WGS sequence"/>
</dbReference>
<dbReference type="InterPro" id="IPR019734">
    <property type="entry name" value="TPR_rpt"/>
</dbReference>
<keyword evidence="2" id="KW-0489">Methyltransferase</keyword>
<dbReference type="RefSeq" id="WP_048327395.1">
    <property type="nucleotide sequence ID" value="NZ_CAQN01001177.1"/>
</dbReference>
<dbReference type="InterPro" id="IPR022642">
    <property type="entry name" value="CheR_C"/>
</dbReference>
<dbReference type="PRINTS" id="PR00996">
    <property type="entry name" value="CHERMTFRASE"/>
</dbReference>
<name>T2JX51_CROWT</name>
<feature type="domain" description="CheR-type methyltransferase" evidence="1">
    <location>
        <begin position="1"/>
        <end position="271"/>
    </location>
</feature>
<reference evidence="2 3" key="1">
    <citation type="submission" date="2013-01" db="EMBL/GenBank/DDBJ databases">
        <authorList>
            <person name="Bench S."/>
        </authorList>
    </citation>
    <scope>NUCLEOTIDE SEQUENCE [LARGE SCALE GENOMIC DNA]</scope>
    <source>
        <strain evidence="2 3">WH 0402</strain>
    </source>
</reference>
<dbReference type="Gene3D" id="1.25.40.10">
    <property type="entry name" value="Tetratricopeptide repeat domain"/>
    <property type="match status" value="1"/>
</dbReference>
<dbReference type="GO" id="GO:0008983">
    <property type="term" value="F:protein-glutamate O-methyltransferase activity"/>
    <property type="evidence" value="ECO:0007669"/>
    <property type="project" value="UniProtKB-EC"/>
</dbReference>
<dbReference type="SUPFAM" id="SSF48452">
    <property type="entry name" value="TPR-like"/>
    <property type="match status" value="1"/>
</dbReference>
<dbReference type="GO" id="GO:0032259">
    <property type="term" value="P:methylation"/>
    <property type="evidence" value="ECO:0007669"/>
    <property type="project" value="UniProtKB-KW"/>
</dbReference>
<dbReference type="InterPro" id="IPR000780">
    <property type="entry name" value="CheR_MeTrfase"/>
</dbReference>
<dbReference type="AlphaFoldDB" id="T2JX51"/>
<dbReference type="SMART" id="SM00028">
    <property type="entry name" value="TPR"/>
    <property type="match status" value="2"/>
</dbReference>
<dbReference type="Pfam" id="PF01739">
    <property type="entry name" value="CheR"/>
    <property type="match status" value="1"/>
</dbReference>
<dbReference type="PROSITE" id="PS50123">
    <property type="entry name" value="CHER"/>
    <property type="match status" value="1"/>
</dbReference>
<evidence type="ECO:0000313" key="3">
    <source>
        <dbReference type="Proteomes" id="UP000018130"/>
    </source>
</evidence>
<accession>T2JX51</accession>
<dbReference type="EMBL" id="CAQN01001177">
    <property type="protein sequence ID" value="CCQ70363.1"/>
    <property type="molecule type" value="Genomic_DNA"/>
</dbReference>
<dbReference type="PANTHER" id="PTHR24422">
    <property type="entry name" value="CHEMOTAXIS PROTEIN METHYLTRANSFERASE"/>
    <property type="match status" value="1"/>
</dbReference>